<evidence type="ECO:0000313" key="2">
    <source>
        <dbReference type="EMBL" id="UOO89512.1"/>
    </source>
</evidence>
<keyword evidence="3" id="KW-1185">Reference proteome</keyword>
<feature type="region of interest" description="Disordered" evidence="1">
    <location>
        <begin position="25"/>
        <end position="44"/>
    </location>
</feature>
<evidence type="ECO:0008006" key="4">
    <source>
        <dbReference type="Google" id="ProtNLM"/>
    </source>
</evidence>
<dbReference type="EMBL" id="CP091511">
    <property type="protein sequence ID" value="UOO89512.1"/>
    <property type="molecule type" value="Genomic_DNA"/>
</dbReference>
<accession>A0ABY4E146</accession>
<feature type="compositionally biased region" description="Polar residues" evidence="1">
    <location>
        <begin position="25"/>
        <end position="36"/>
    </location>
</feature>
<gene>
    <name evidence="2" type="ORF">LVJ82_00590</name>
</gene>
<reference evidence="2 3" key="1">
    <citation type="journal article" date="2022" name="Res Sq">
        <title>Evolution of multicellular longitudinally dividing oral cavity symbionts (Neisseriaceae).</title>
        <authorList>
            <person name="Nyongesa S."/>
            <person name="Weber P."/>
            <person name="Bernet E."/>
            <person name="Pullido F."/>
            <person name="Nieckarz M."/>
            <person name="Delaby M."/>
            <person name="Nieves C."/>
            <person name="Viehboeck T."/>
            <person name="Krause N."/>
            <person name="Rivera-Millot A."/>
            <person name="Nakamura A."/>
            <person name="Vischer N."/>
            <person name="VanNieuwenhze M."/>
            <person name="Brun Y."/>
            <person name="Cava F."/>
            <person name="Bulgheresi S."/>
            <person name="Veyrier F."/>
        </authorList>
    </citation>
    <scope>NUCLEOTIDE SEQUENCE [LARGE SCALE GENOMIC DNA]</scope>
    <source>
        <strain evidence="2 3">SN4</strain>
    </source>
</reference>
<proteinExistence type="predicted"/>
<dbReference type="RefSeq" id="WP_058357201.1">
    <property type="nucleotide sequence ID" value="NZ_CABKVG010000010.1"/>
</dbReference>
<protein>
    <recommendedName>
        <fullName evidence="4">Head-tail adaptor protein</fullName>
    </recommendedName>
</protein>
<dbReference type="Proteomes" id="UP000832011">
    <property type="component" value="Chromosome"/>
</dbReference>
<evidence type="ECO:0000313" key="3">
    <source>
        <dbReference type="Proteomes" id="UP000832011"/>
    </source>
</evidence>
<name>A0ABY4E146_9NEIS</name>
<organism evidence="2 3">
    <name type="scientific">Vitreoscilla massiliensis</name>
    <dbReference type="NCBI Taxonomy" id="1689272"/>
    <lineage>
        <taxon>Bacteria</taxon>
        <taxon>Pseudomonadati</taxon>
        <taxon>Pseudomonadota</taxon>
        <taxon>Betaproteobacteria</taxon>
        <taxon>Neisseriales</taxon>
        <taxon>Neisseriaceae</taxon>
        <taxon>Vitreoscilla</taxon>
    </lineage>
</organism>
<sequence length="116" mass="12809">MAIDYNRIKGVAKRLISENGQPVTLSRIDSTDNSDGSVDETETQHIGSGVVSGFTERDDKTFADLQANDAKLICTLPVRPERGDQITANGKDWRIVDFRDVNPANVSLIYILQCRA</sequence>
<evidence type="ECO:0000256" key="1">
    <source>
        <dbReference type="SAM" id="MobiDB-lite"/>
    </source>
</evidence>